<evidence type="ECO:0000313" key="3">
    <source>
        <dbReference type="EMBL" id="KAG5568648.1"/>
    </source>
</evidence>
<dbReference type="Gene3D" id="4.10.60.10">
    <property type="entry name" value="Zinc finger, CCHC-type"/>
    <property type="match status" value="1"/>
</dbReference>
<dbReference type="InterPro" id="IPR036875">
    <property type="entry name" value="Znf_CCHC_sf"/>
</dbReference>
<keyword evidence="4" id="KW-1185">Reference proteome</keyword>
<evidence type="ECO:0000259" key="2">
    <source>
        <dbReference type="PROSITE" id="PS50158"/>
    </source>
</evidence>
<dbReference type="InterPro" id="IPR054722">
    <property type="entry name" value="PolX-like_BBD"/>
</dbReference>
<dbReference type="SMART" id="SM00343">
    <property type="entry name" value="ZnF_C2HC"/>
    <property type="match status" value="1"/>
</dbReference>
<keyword evidence="1" id="KW-0862">Zinc</keyword>
<evidence type="ECO:0000256" key="1">
    <source>
        <dbReference type="PROSITE-ProRule" id="PRU00047"/>
    </source>
</evidence>
<proteinExistence type="predicted"/>
<comment type="caution">
    <text evidence="3">The sequence shown here is derived from an EMBL/GenBank/DDBJ whole genome shotgun (WGS) entry which is preliminary data.</text>
</comment>
<feature type="domain" description="CCHC-type" evidence="2">
    <location>
        <begin position="3"/>
        <end position="17"/>
    </location>
</feature>
<dbReference type="GO" id="GO:0003676">
    <property type="term" value="F:nucleic acid binding"/>
    <property type="evidence" value="ECO:0007669"/>
    <property type="project" value="InterPro"/>
</dbReference>
<dbReference type="Proteomes" id="UP000824120">
    <property type="component" value="Unassembled WGS sequence"/>
</dbReference>
<keyword evidence="1" id="KW-0479">Metal-binding</keyword>
<keyword evidence="1" id="KW-0863">Zinc-finger</keyword>
<dbReference type="OrthoDB" id="1626798at2759"/>
<protein>
    <recommendedName>
        <fullName evidence="2">CCHC-type domain-containing protein</fullName>
    </recommendedName>
</protein>
<dbReference type="Pfam" id="PF00098">
    <property type="entry name" value="zf-CCHC"/>
    <property type="match status" value="1"/>
</dbReference>
<dbReference type="EMBL" id="JACXVP010000072">
    <property type="protein sequence ID" value="KAG5568648.1"/>
    <property type="molecule type" value="Genomic_DNA"/>
</dbReference>
<dbReference type="SUPFAM" id="SSF57756">
    <property type="entry name" value="Retrovirus zinc finger-like domains"/>
    <property type="match status" value="1"/>
</dbReference>
<reference evidence="3" key="1">
    <citation type="submission" date="2020-09" db="EMBL/GenBank/DDBJ databases">
        <title>De no assembly of potato wild relative species, Solanum commersonii.</title>
        <authorList>
            <person name="Cho K."/>
        </authorList>
    </citation>
    <scope>NUCLEOTIDE SEQUENCE</scope>
    <source>
        <strain evidence="3">LZ3.2</strain>
        <tissue evidence="3">Leaf</tissue>
    </source>
</reference>
<dbReference type="AlphaFoldDB" id="A0A9J5VZR9"/>
<dbReference type="Pfam" id="PF22936">
    <property type="entry name" value="Pol_BBD"/>
    <property type="match status" value="1"/>
</dbReference>
<dbReference type="PROSITE" id="PS50158">
    <property type="entry name" value="ZF_CCHC"/>
    <property type="match status" value="1"/>
</dbReference>
<organism evidence="3 4">
    <name type="scientific">Solanum commersonii</name>
    <name type="common">Commerson's wild potato</name>
    <name type="synonym">Commerson's nightshade</name>
    <dbReference type="NCBI Taxonomy" id="4109"/>
    <lineage>
        <taxon>Eukaryota</taxon>
        <taxon>Viridiplantae</taxon>
        <taxon>Streptophyta</taxon>
        <taxon>Embryophyta</taxon>
        <taxon>Tracheophyta</taxon>
        <taxon>Spermatophyta</taxon>
        <taxon>Magnoliopsida</taxon>
        <taxon>eudicotyledons</taxon>
        <taxon>Gunneridae</taxon>
        <taxon>Pentapetalae</taxon>
        <taxon>asterids</taxon>
        <taxon>lamiids</taxon>
        <taxon>Solanales</taxon>
        <taxon>Solanaceae</taxon>
        <taxon>Solanoideae</taxon>
        <taxon>Solaneae</taxon>
        <taxon>Solanum</taxon>
    </lineage>
</organism>
<dbReference type="InterPro" id="IPR001878">
    <property type="entry name" value="Znf_CCHC"/>
</dbReference>
<evidence type="ECO:0000313" key="4">
    <source>
        <dbReference type="Proteomes" id="UP000824120"/>
    </source>
</evidence>
<name>A0A9J5VZR9_SOLCO</name>
<gene>
    <name evidence="3" type="ORF">H5410_064328</name>
</gene>
<dbReference type="GO" id="GO:0008270">
    <property type="term" value="F:zinc ion binding"/>
    <property type="evidence" value="ECO:0007669"/>
    <property type="project" value="UniProtKB-KW"/>
</dbReference>
<sequence>MEKCYNCGKKGHYARDCWYKKAEGNVAISSQNQKDEEEVWDFETSYAVEETNQQEELVTCHSNKEEEIALVTVSEKLVDYEHDWMIDSGCSNHMTGDEKKFINMSEYKGGRVVVTANKNANNSYLHSSQLKTSGTSKCLPCSRFR</sequence>
<accession>A0A9J5VZR9</accession>